<dbReference type="Proteomes" id="UP001304461">
    <property type="component" value="Unassembled WGS sequence"/>
</dbReference>
<evidence type="ECO:0000313" key="2">
    <source>
        <dbReference type="Proteomes" id="UP001304461"/>
    </source>
</evidence>
<reference evidence="1 2" key="1">
    <citation type="submission" date="2023-12" db="EMBL/GenBank/DDBJ databases">
        <title>Baltic Sea Cyanobacteria.</title>
        <authorList>
            <person name="Delbaje E."/>
            <person name="Fewer D.P."/>
            <person name="Shishido T.K."/>
        </authorList>
    </citation>
    <scope>NUCLEOTIDE SEQUENCE [LARGE SCALE GENOMIC DNA]</scope>
    <source>
        <strain evidence="1 2">UHCC 0139</strain>
    </source>
</reference>
<protein>
    <submittedName>
        <fullName evidence="1">Uncharacterized protein</fullName>
    </submittedName>
</protein>
<dbReference type="RefSeq" id="WP_323305872.1">
    <property type="nucleotide sequence ID" value="NZ_JAYGHX010000006.1"/>
</dbReference>
<sequence>MSPAPMPGIPDRSFNAACGHLATKLGISLAAARRRVEILAAKEGLRDTAAKLALAQRLLEETRASGLDRGQLFDGQLRSVGEDDLFMIED</sequence>
<gene>
    <name evidence="1" type="ORF">VB738_11565</name>
</gene>
<organism evidence="1 2">
    <name type="scientific">Cyanobium gracile UHCC 0139</name>
    <dbReference type="NCBI Taxonomy" id="3110308"/>
    <lineage>
        <taxon>Bacteria</taxon>
        <taxon>Bacillati</taxon>
        <taxon>Cyanobacteriota</taxon>
        <taxon>Cyanophyceae</taxon>
        <taxon>Synechococcales</taxon>
        <taxon>Prochlorococcaceae</taxon>
        <taxon>Cyanobium</taxon>
    </lineage>
</organism>
<keyword evidence="2" id="KW-1185">Reference proteome</keyword>
<evidence type="ECO:0000313" key="1">
    <source>
        <dbReference type="EMBL" id="MEA5391894.1"/>
    </source>
</evidence>
<comment type="caution">
    <text evidence="1">The sequence shown here is derived from an EMBL/GenBank/DDBJ whole genome shotgun (WGS) entry which is preliminary data.</text>
</comment>
<accession>A0ABU5RVU4</accession>
<proteinExistence type="predicted"/>
<dbReference type="EMBL" id="JAYGHX010000006">
    <property type="protein sequence ID" value="MEA5391894.1"/>
    <property type="molecule type" value="Genomic_DNA"/>
</dbReference>
<name>A0ABU5RVU4_9CYAN</name>